<evidence type="ECO:0000313" key="3">
    <source>
        <dbReference type="EMBL" id="MFC5394308.1"/>
    </source>
</evidence>
<protein>
    <submittedName>
        <fullName evidence="3">Isochorismatase family protein</fullName>
    </submittedName>
</protein>
<evidence type="ECO:0000313" key="4">
    <source>
        <dbReference type="Proteomes" id="UP001596104"/>
    </source>
</evidence>
<proteinExistence type="predicted"/>
<dbReference type="SUPFAM" id="SSF52499">
    <property type="entry name" value="Isochorismatase-like hydrolases"/>
    <property type="match status" value="1"/>
</dbReference>
<sequence length="203" mass="21516">MTLQLDPRKTALVLIDMQKGTLAFPLAPYDRTTLIANTAALGQAFAKAGGLIATVRVAFAADRSDLPPQAIDQPMMLPPGGSPPDWSELTPEIAALPAAVSVTKRHWSAFYGTELDLQLRRRRIETVVIGGIATNFGVESTARDAWQHGYDVIVAEDGSSSVGAELHAFAIASTLPRVSRVRSIAQIMAALAPAAAARADVMN</sequence>
<reference evidence="4" key="1">
    <citation type="journal article" date="2019" name="Int. J. Syst. Evol. Microbiol.">
        <title>The Global Catalogue of Microorganisms (GCM) 10K type strain sequencing project: providing services to taxonomists for standard genome sequencing and annotation.</title>
        <authorList>
            <consortium name="The Broad Institute Genomics Platform"/>
            <consortium name="The Broad Institute Genome Sequencing Center for Infectious Disease"/>
            <person name="Wu L."/>
            <person name="Ma J."/>
        </authorList>
    </citation>
    <scope>NUCLEOTIDE SEQUENCE [LARGE SCALE GENOMIC DNA]</scope>
    <source>
        <strain evidence="4">CGMCC 1.16326</strain>
    </source>
</reference>
<dbReference type="CDD" id="cd00431">
    <property type="entry name" value="cysteine_hydrolases"/>
    <property type="match status" value="1"/>
</dbReference>
<dbReference type="Gene3D" id="3.40.50.850">
    <property type="entry name" value="Isochorismatase-like"/>
    <property type="match status" value="1"/>
</dbReference>
<name>A0ABW0HAS8_9HYPH</name>
<dbReference type="PANTHER" id="PTHR43540">
    <property type="entry name" value="PEROXYUREIDOACRYLATE/UREIDOACRYLATE AMIDOHYDROLASE-RELATED"/>
    <property type="match status" value="1"/>
</dbReference>
<comment type="caution">
    <text evidence="3">The sequence shown here is derived from an EMBL/GenBank/DDBJ whole genome shotgun (WGS) entry which is preliminary data.</text>
</comment>
<dbReference type="Pfam" id="PF00857">
    <property type="entry name" value="Isochorismatase"/>
    <property type="match status" value="1"/>
</dbReference>
<accession>A0ABW0HAS8</accession>
<feature type="domain" description="Isochorismatase-like" evidence="2">
    <location>
        <begin position="10"/>
        <end position="185"/>
    </location>
</feature>
<dbReference type="EMBL" id="JBHSLV010000030">
    <property type="protein sequence ID" value="MFC5394308.1"/>
    <property type="molecule type" value="Genomic_DNA"/>
</dbReference>
<dbReference type="RefSeq" id="WP_377009539.1">
    <property type="nucleotide sequence ID" value="NZ_JBHSLV010000030.1"/>
</dbReference>
<dbReference type="Proteomes" id="UP001596104">
    <property type="component" value="Unassembled WGS sequence"/>
</dbReference>
<dbReference type="PANTHER" id="PTHR43540:SF7">
    <property type="entry name" value="ISOCHORISMATASE FAMILY PROTEIN YECD"/>
    <property type="match status" value="1"/>
</dbReference>
<dbReference type="InterPro" id="IPR000868">
    <property type="entry name" value="Isochorismatase-like_dom"/>
</dbReference>
<evidence type="ECO:0000256" key="1">
    <source>
        <dbReference type="ARBA" id="ARBA00022801"/>
    </source>
</evidence>
<keyword evidence="4" id="KW-1185">Reference proteome</keyword>
<organism evidence="3 4">
    <name type="scientific">Bosea vestrisii</name>
    <dbReference type="NCBI Taxonomy" id="151416"/>
    <lineage>
        <taxon>Bacteria</taxon>
        <taxon>Pseudomonadati</taxon>
        <taxon>Pseudomonadota</taxon>
        <taxon>Alphaproteobacteria</taxon>
        <taxon>Hyphomicrobiales</taxon>
        <taxon>Boseaceae</taxon>
        <taxon>Bosea</taxon>
    </lineage>
</organism>
<dbReference type="InterPro" id="IPR050272">
    <property type="entry name" value="Isochorismatase-like_hydrls"/>
</dbReference>
<gene>
    <name evidence="3" type="ORF">ACFPPC_16835</name>
</gene>
<dbReference type="InterPro" id="IPR036380">
    <property type="entry name" value="Isochorismatase-like_sf"/>
</dbReference>
<keyword evidence="1" id="KW-0378">Hydrolase</keyword>
<evidence type="ECO:0000259" key="2">
    <source>
        <dbReference type="Pfam" id="PF00857"/>
    </source>
</evidence>